<evidence type="ECO:0000313" key="3">
    <source>
        <dbReference type="Proteomes" id="UP001567538"/>
    </source>
</evidence>
<organism evidence="2 3">
    <name type="scientific">Salvia divinorum</name>
    <name type="common">Maria pastora</name>
    <name type="synonym">Diviner's sage</name>
    <dbReference type="NCBI Taxonomy" id="28513"/>
    <lineage>
        <taxon>Eukaryota</taxon>
        <taxon>Viridiplantae</taxon>
        <taxon>Streptophyta</taxon>
        <taxon>Embryophyta</taxon>
        <taxon>Tracheophyta</taxon>
        <taxon>Spermatophyta</taxon>
        <taxon>Magnoliopsida</taxon>
        <taxon>eudicotyledons</taxon>
        <taxon>Gunneridae</taxon>
        <taxon>Pentapetalae</taxon>
        <taxon>asterids</taxon>
        <taxon>lamiids</taxon>
        <taxon>Lamiales</taxon>
        <taxon>Lamiaceae</taxon>
        <taxon>Nepetoideae</taxon>
        <taxon>Mentheae</taxon>
        <taxon>Salviinae</taxon>
        <taxon>Salvia</taxon>
        <taxon>Salvia subgen. Calosphace</taxon>
    </lineage>
</organism>
<feature type="region of interest" description="Disordered" evidence="1">
    <location>
        <begin position="1"/>
        <end position="22"/>
    </location>
</feature>
<comment type="caution">
    <text evidence="2">The sequence shown here is derived from an EMBL/GenBank/DDBJ whole genome shotgun (WGS) entry which is preliminary data.</text>
</comment>
<sequence length="119" mass="13713">MCKNPQMNHKYSSPDDSVADDAREDQMHSCWGRFMLVFSRSRNQRKLKNSSNSNNSSCFISFPFSKSKERGKQSDAFRYSPLSYAQNFDDGIEWEADDQDFRGFSSRYAAPPPSNLDLC</sequence>
<gene>
    <name evidence="2" type="ORF">AAHA92_23357</name>
</gene>
<name>A0ABD1GRP6_SALDI</name>
<protein>
    <submittedName>
        <fullName evidence="2">Uncharacterized protein</fullName>
    </submittedName>
</protein>
<evidence type="ECO:0000256" key="1">
    <source>
        <dbReference type="SAM" id="MobiDB-lite"/>
    </source>
</evidence>
<dbReference type="Proteomes" id="UP001567538">
    <property type="component" value="Unassembled WGS sequence"/>
</dbReference>
<accession>A0ABD1GRP6</accession>
<feature type="compositionally biased region" description="Polar residues" evidence="1">
    <location>
        <begin position="1"/>
        <end position="15"/>
    </location>
</feature>
<proteinExistence type="predicted"/>
<dbReference type="EMBL" id="JBEAFC010000008">
    <property type="protein sequence ID" value="KAL1546808.1"/>
    <property type="molecule type" value="Genomic_DNA"/>
</dbReference>
<reference evidence="2 3" key="1">
    <citation type="submission" date="2024-06" db="EMBL/GenBank/DDBJ databases">
        <title>A chromosome level genome sequence of Diviner's sage (Salvia divinorum).</title>
        <authorList>
            <person name="Ford S.A."/>
            <person name="Ro D.-K."/>
            <person name="Ness R.W."/>
            <person name="Phillips M.A."/>
        </authorList>
    </citation>
    <scope>NUCLEOTIDE SEQUENCE [LARGE SCALE GENOMIC DNA]</scope>
    <source>
        <strain evidence="2">SAF-2024a</strain>
        <tissue evidence="2">Leaf</tissue>
    </source>
</reference>
<evidence type="ECO:0000313" key="2">
    <source>
        <dbReference type="EMBL" id="KAL1546808.1"/>
    </source>
</evidence>
<keyword evidence="3" id="KW-1185">Reference proteome</keyword>
<dbReference type="AlphaFoldDB" id="A0ABD1GRP6"/>